<reference evidence="3" key="1">
    <citation type="submission" date="2022-11" db="UniProtKB">
        <authorList>
            <consortium name="WormBaseParasite"/>
        </authorList>
    </citation>
    <scope>IDENTIFICATION</scope>
</reference>
<evidence type="ECO:0000256" key="1">
    <source>
        <dbReference type="SAM" id="Phobius"/>
    </source>
</evidence>
<dbReference type="AlphaFoldDB" id="A0A915AG76"/>
<keyword evidence="1" id="KW-1133">Transmembrane helix</keyword>
<feature type="transmembrane region" description="Helical" evidence="1">
    <location>
        <begin position="6"/>
        <end position="27"/>
    </location>
</feature>
<evidence type="ECO:0000313" key="2">
    <source>
        <dbReference type="Proteomes" id="UP000887569"/>
    </source>
</evidence>
<feature type="transmembrane region" description="Helical" evidence="1">
    <location>
        <begin position="63"/>
        <end position="88"/>
    </location>
</feature>
<name>A0A915AG76_PARUN</name>
<sequence length="187" mass="21674">GDFCGVIWGTLLRCYIFSAVAAVMNAVGRFFPHFSCLVANRNICLWAVVFVSHKSTTNRLRFIIFWTVDGSLSYVWVTSDTAFLCRFLRAILRLVSCEKLSRFVYFQLFLHVDCQIPFDIYSIYFSLMFYSRFCDIIILFAVNRKILIMPPYTLRIIPLLLSDGNQCFAFRSSSCGLFTFLIFCVPM</sequence>
<feature type="transmembrane region" description="Helical" evidence="1">
    <location>
        <begin position="124"/>
        <end position="142"/>
    </location>
</feature>
<keyword evidence="2" id="KW-1185">Reference proteome</keyword>
<dbReference type="WBParaSite" id="PgR007_g077_t02">
    <property type="protein sequence ID" value="PgR007_g077_t02"/>
    <property type="gene ID" value="PgR007_g077"/>
</dbReference>
<organism evidence="2 3">
    <name type="scientific">Parascaris univalens</name>
    <name type="common">Nematode worm</name>
    <dbReference type="NCBI Taxonomy" id="6257"/>
    <lineage>
        <taxon>Eukaryota</taxon>
        <taxon>Metazoa</taxon>
        <taxon>Ecdysozoa</taxon>
        <taxon>Nematoda</taxon>
        <taxon>Chromadorea</taxon>
        <taxon>Rhabditida</taxon>
        <taxon>Spirurina</taxon>
        <taxon>Ascaridomorpha</taxon>
        <taxon>Ascaridoidea</taxon>
        <taxon>Ascarididae</taxon>
        <taxon>Parascaris</taxon>
    </lineage>
</organism>
<proteinExistence type="predicted"/>
<keyword evidence="1" id="KW-0472">Membrane</keyword>
<evidence type="ECO:0000313" key="3">
    <source>
        <dbReference type="WBParaSite" id="PgR007_g077_t02"/>
    </source>
</evidence>
<protein>
    <submittedName>
        <fullName evidence="3">C2H2-type domain-containing protein</fullName>
    </submittedName>
</protein>
<accession>A0A915AG76</accession>
<dbReference type="Proteomes" id="UP000887569">
    <property type="component" value="Unplaced"/>
</dbReference>
<keyword evidence="1" id="KW-0812">Transmembrane</keyword>